<keyword evidence="2" id="KW-1133">Transmembrane helix</keyword>
<keyword evidence="2" id="KW-0812">Transmembrane</keyword>
<feature type="domain" description="DUF7730" evidence="3">
    <location>
        <begin position="138"/>
        <end position="305"/>
    </location>
</feature>
<protein>
    <recommendedName>
        <fullName evidence="3">DUF7730 domain-containing protein</fullName>
    </recommendedName>
</protein>
<dbReference type="AlphaFoldDB" id="A0A0G2J819"/>
<feature type="transmembrane region" description="Helical" evidence="2">
    <location>
        <begin position="12"/>
        <end position="33"/>
    </location>
</feature>
<name>A0A0G2J819_9EURO</name>
<dbReference type="Pfam" id="PF24864">
    <property type="entry name" value="DUF7730"/>
    <property type="match status" value="1"/>
</dbReference>
<evidence type="ECO:0000313" key="4">
    <source>
        <dbReference type="EMBL" id="KKZ61461.1"/>
    </source>
</evidence>
<keyword evidence="2" id="KW-0472">Membrane</keyword>
<evidence type="ECO:0000313" key="5">
    <source>
        <dbReference type="Proteomes" id="UP000034164"/>
    </source>
</evidence>
<reference evidence="5" key="1">
    <citation type="journal article" date="2015" name="PLoS Genet.">
        <title>The dynamic genome and transcriptome of the human fungal pathogen Blastomyces and close relative Emmonsia.</title>
        <authorList>
            <person name="Munoz J.F."/>
            <person name="Gauthier G.M."/>
            <person name="Desjardins C.A."/>
            <person name="Gallo J.E."/>
            <person name="Holder J."/>
            <person name="Sullivan T.D."/>
            <person name="Marty A.J."/>
            <person name="Carmen J.C."/>
            <person name="Chen Z."/>
            <person name="Ding L."/>
            <person name="Gujja S."/>
            <person name="Magrini V."/>
            <person name="Misas E."/>
            <person name="Mitreva M."/>
            <person name="Priest M."/>
            <person name="Saif S."/>
            <person name="Whiston E.A."/>
            <person name="Young S."/>
            <person name="Zeng Q."/>
            <person name="Goldman W.E."/>
            <person name="Mardis E.R."/>
            <person name="Taylor J.W."/>
            <person name="McEwen J.G."/>
            <person name="Clay O.K."/>
            <person name="Klein B.S."/>
            <person name="Cuomo C.A."/>
        </authorList>
    </citation>
    <scope>NUCLEOTIDE SEQUENCE [LARGE SCALE GENOMIC DNA]</scope>
    <source>
        <strain evidence="5">UAMH 3008</strain>
    </source>
</reference>
<dbReference type="PANTHER" id="PTHR38790">
    <property type="entry name" value="2EXR DOMAIN-CONTAINING PROTEIN-RELATED"/>
    <property type="match status" value="1"/>
</dbReference>
<evidence type="ECO:0000256" key="2">
    <source>
        <dbReference type="SAM" id="Phobius"/>
    </source>
</evidence>
<accession>A0A0G2J819</accession>
<comment type="caution">
    <text evidence="4">The sequence shown here is derived from an EMBL/GenBank/DDBJ whole genome shotgun (WGS) entry which is preliminary data.</text>
</comment>
<evidence type="ECO:0000259" key="3">
    <source>
        <dbReference type="Pfam" id="PF24864"/>
    </source>
</evidence>
<feature type="region of interest" description="Disordered" evidence="1">
    <location>
        <begin position="80"/>
        <end position="139"/>
    </location>
</feature>
<organism evidence="4 5">
    <name type="scientific">[Emmonsia] crescens</name>
    <dbReference type="NCBI Taxonomy" id="73230"/>
    <lineage>
        <taxon>Eukaryota</taxon>
        <taxon>Fungi</taxon>
        <taxon>Dikarya</taxon>
        <taxon>Ascomycota</taxon>
        <taxon>Pezizomycotina</taxon>
        <taxon>Eurotiomycetes</taxon>
        <taxon>Eurotiomycetidae</taxon>
        <taxon>Onygenales</taxon>
        <taxon>Ajellomycetaceae</taxon>
        <taxon>Emergomyces</taxon>
    </lineage>
</organism>
<evidence type="ECO:0000256" key="1">
    <source>
        <dbReference type="SAM" id="MobiDB-lite"/>
    </source>
</evidence>
<proteinExistence type="predicted"/>
<sequence>MARRRHQCGPQFTALQVVCVFVLGGPYLIYHFAYKICTKPIVKHVKRRMRLREFRRMVPVPAWSPVPEAAMDANAAEVEFSTKTSGRRRMSLSGDGDAGGVDGERKQKRQLKNFTLRALAPRRKSKEEKEKNQGGKMHSQLQSPFFARLPWEVRQMVYAYVFEGGDVHIVAMHGRLGSFRCLRDDGNNDEADDDNHIKHVMYFNLENGKRSGNDDNSWHCESCFQREVTEITLPERGTDAPVVRTYANTGIGVLSLLQACRKTYTESLPLLYASHTFTFRFPDALLYFLSITPPTHLRHITALTFDGVPQYPDRHHSYAYPIDSLPAFYLLQYREQLLASAWVGGDGCRGSDGDDAAAAVDWSQLFCVMPTRMFRIWDAAFLALSSRMVGLRTLRVRLAKICFFGGAASAESVGLGVLTKVRCIRGGGVGKRSGDGIFEVEVDWEGKEGFEEVPNVINITKEEVPFVLKRTVVS</sequence>
<dbReference type="EMBL" id="LCZI01001291">
    <property type="protein sequence ID" value="KKZ61461.1"/>
    <property type="molecule type" value="Genomic_DNA"/>
</dbReference>
<dbReference type="Proteomes" id="UP000034164">
    <property type="component" value="Unassembled WGS sequence"/>
</dbReference>
<dbReference type="OrthoDB" id="515692at2759"/>
<gene>
    <name evidence="4" type="ORF">EMCG_00123</name>
</gene>
<dbReference type="InterPro" id="IPR056632">
    <property type="entry name" value="DUF7730"/>
</dbReference>
<dbReference type="VEuPathDB" id="FungiDB:EMCG_00123"/>